<reference evidence="2" key="1">
    <citation type="submission" date="2016-11" db="EMBL/GenBank/DDBJ databases">
        <title>Comparative genomic and phenotypic analysis of Granulibacter bethesdensis clinical isolates from patients with chronic granulomatous disease.</title>
        <authorList>
            <person name="Zarember K.A."/>
            <person name="Porcella S.F."/>
            <person name="Chu J."/>
            <person name="Ding L."/>
            <person name="Dahlstrom E."/>
            <person name="Barbian K."/>
            <person name="Martens C."/>
            <person name="Sykora L."/>
            <person name="Kramer S."/>
            <person name="Pettinato A.M."/>
            <person name="Hong H."/>
            <person name="Wald G."/>
            <person name="Berg L.J."/>
            <person name="Rogge L.S."/>
            <person name="Greenberg D.E."/>
            <person name="Falcone E.L."/>
            <person name="Neves J.F."/>
            <person name="Simoes M.J."/>
            <person name="Casal M."/>
            <person name="Rodriguez-Lopez F.C."/>
            <person name="Zelazny A."/>
            <person name="Gallin J.I."/>
            <person name="Holland S.M."/>
        </authorList>
    </citation>
    <scope>NUCLEOTIDE SEQUENCE [LARGE SCALE GENOMIC DNA]</scope>
    <source>
        <strain evidence="2">NIH9.1</strain>
    </source>
</reference>
<protein>
    <submittedName>
        <fullName evidence="1">Tyrosine decarboxylase</fullName>
        <ecNumber evidence="1">4.1.1.25</ecNumber>
    </submittedName>
</protein>
<accession>A0AAC9KC37</accession>
<dbReference type="EC" id="4.1.1.25" evidence="1"/>
<dbReference type="EMBL" id="CP018191">
    <property type="protein sequence ID" value="APH54187.1"/>
    <property type="molecule type" value="Genomic_DNA"/>
</dbReference>
<name>A0AAC9KC37_9PROT</name>
<dbReference type="Proteomes" id="UP000182373">
    <property type="component" value="Chromosome"/>
</dbReference>
<evidence type="ECO:0000313" key="2">
    <source>
        <dbReference type="Proteomes" id="UP000182373"/>
    </source>
</evidence>
<evidence type="ECO:0000313" key="1">
    <source>
        <dbReference type="EMBL" id="APH54187.1"/>
    </source>
</evidence>
<dbReference type="Gene3D" id="3.40.640.10">
    <property type="entry name" value="Type I PLP-dependent aspartate aminotransferase-like (Major domain)"/>
    <property type="match status" value="1"/>
</dbReference>
<dbReference type="AlphaFoldDB" id="A0AAC9KC37"/>
<keyword evidence="1" id="KW-0456">Lyase</keyword>
<dbReference type="RefSeq" id="WP_072572296.1">
    <property type="nucleotide sequence ID" value="NZ_CP018191.1"/>
</dbReference>
<dbReference type="InterPro" id="IPR015424">
    <property type="entry name" value="PyrdxlP-dep_Trfase"/>
</dbReference>
<dbReference type="GO" id="GO:0004837">
    <property type="term" value="F:tyrosine decarboxylase activity"/>
    <property type="evidence" value="ECO:0007669"/>
    <property type="project" value="UniProtKB-EC"/>
</dbReference>
<proteinExistence type="predicted"/>
<dbReference type="SUPFAM" id="SSF53383">
    <property type="entry name" value="PLP-dependent transferases"/>
    <property type="match status" value="1"/>
</dbReference>
<organism evidence="1 2">
    <name type="scientific">Granulibacter bethesdensis</name>
    <dbReference type="NCBI Taxonomy" id="364410"/>
    <lineage>
        <taxon>Bacteria</taxon>
        <taxon>Pseudomonadati</taxon>
        <taxon>Pseudomonadota</taxon>
        <taxon>Alphaproteobacteria</taxon>
        <taxon>Acetobacterales</taxon>
        <taxon>Acetobacteraceae</taxon>
        <taxon>Granulibacter</taxon>
    </lineage>
</organism>
<sequence length="109" mass="11663">MNWWQRRRGGQLGSASGRFFAWVIGGALPSALAADWLASTWDVNATMYACGSAAAVTEEIAGEWVKDVLDLPRDASFAFTTGCQLAHVTCLAAARNAVLASVGWDVERD</sequence>
<gene>
    <name evidence="1" type="ORF">GbCGDNIH9_8458</name>
</gene>
<dbReference type="InterPro" id="IPR015421">
    <property type="entry name" value="PyrdxlP-dep_Trfase_major"/>
</dbReference>